<evidence type="ECO:0000256" key="2">
    <source>
        <dbReference type="ARBA" id="ARBA00023125"/>
    </source>
</evidence>
<keyword evidence="2 5" id="KW-0238">DNA-binding</keyword>
<gene>
    <name evidence="5" type="ORF">RIF23_01240</name>
</gene>
<evidence type="ECO:0000313" key="5">
    <source>
        <dbReference type="EMBL" id="MDS1268912.1"/>
    </source>
</evidence>
<dbReference type="EMBL" id="JAVLVT010000001">
    <property type="protein sequence ID" value="MDS1268912.1"/>
    <property type="molecule type" value="Genomic_DNA"/>
</dbReference>
<dbReference type="GO" id="GO:0003677">
    <property type="term" value="F:DNA binding"/>
    <property type="evidence" value="ECO:0007669"/>
    <property type="project" value="UniProtKB-KW"/>
</dbReference>
<keyword evidence="1" id="KW-0805">Transcription regulation</keyword>
<dbReference type="InterPro" id="IPR036390">
    <property type="entry name" value="WH_DNA-bd_sf"/>
</dbReference>
<dbReference type="Gene3D" id="1.10.10.10">
    <property type="entry name" value="Winged helix-like DNA-binding domain superfamily/Winged helix DNA-binding domain"/>
    <property type="match status" value="1"/>
</dbReference>
<keyword evidence="6" id="KW-1185">Reference proteome</keyword>
<keyword evidence="3" id="KW-0804">Transcription</keyword>
<dbReference type="PROSITE" id="PS00894">
    <property type="entry name" value="HTH_DEOR_1"/>
    <property type="match status" value="1"/>
</dbReference>
<evidence type="ECO:0000256" key="1">
    <source>
        <dbReference type="ARBA" id="ARBA00023015"/>
    </source>
</evidence>
<accession>A0ABU2H0T6</accession>
<dbReference type="RefSeq" id="WP_310910420.1">
    <property type="nucleotide sequence ID" value="NZ_JAVLVT010000001.1"/>
</dbReference>
<dbReference type="SUPFAM" id="SSF100950">
    <property type="entry name" value="NagB/RpiA/CoA transferase-like"/>
    <property type="match status" value="1"/>
</dbReference>
<dbReference type="Gene3D" id="3.30.750.70">
    <property type="entry name" value="4-hydroxybutyrate coenzyme like domains"/>
    <property type="match status" value="1"/>
</dbReference>
<feature type="domain" description="HTH deoR-type" evidence="4">
    <location>
        <begin position="10"/>
        <end position="65"/>
    </location>
</feature>
<protein>
    <submittedName>
        <fullName evidence="5">DeoR/GlpR family DNA-binding transcription regulator</fullName>
    </submittedName>
</protein>
<name>A0ABU2H0T6_9ACTN</name>
<dbReference type="InterPro" id="IPR001034">
    <property type="entry name" value="DeoR_HTH"/>
</dbReference>
<dbReference type="Pfam" id="PF00455">
    <property type="entry name" value="DeoRC"/>
    <property type="match status" value="1"/>
</dbReference>
<reference evidence="6" key="1">
    <citation type="submission" date="2023-07" db="EMBL/GenBank/DDBJ databases">
        <title>Novel species in the genus Lipingzhangella isolated from Sambhar Salt Lake.</title>
        <authorList>
            <person name="Jiya N."/>
            <person name="Kajale S."/>
            <person name="Sharma A."/>
        </authorList>
    </citation>
    <scope>NUCLEOTIDE SEQUENCE [LARGE SCALE GENOMIC DNA]</scope>
    <source>
        <strain evidence="6">LS1_29</strain>
    </source>
</reference>
<dbReference type="Proteomes" id="UP001250214">
    <property type="component" value="Unassembled WGS sequence"/>
</dbReference>
<dbReference type="SMART" id="SM00420">
    <property type="entry name" value="HTH_DEOR"/>
    <property type="match status" value="1"/>
</dbReference>
<dbReference type="InterPro" id="IPR050313">
    <property type="entry name" value="Carb_Metab_HTH_regulators"/>
</dbReference>
<dbReference type="PROSITE" id="PS51000">
    <property type="entry name" value="HTH_DEOR_2"/>
    <property type="match status" value="1"/>
</dbReference>
<dbReference type="PANTHER" id="PTHR30363:SF44">
    <property type="entry name" value="AGA OPERON TRANSCRIPTIONAL REPRESSOR-RELATED"/>
    <property type="match status" value="1"/>
</dbReference>
<evidence type="ECO:0000256" key="3">
    <source>
        <dbReference type="ARBA" id="ARBA00023163"/>
    </source>
</evidence>
<dbReference type="InterPro" id="IPR037171">
    <property type="entry name" value="NagB/RpiA_transferase-like"/>
</dbReference>
<organism evidence="5 6">
    <name type="scientific">Lipingzhangella rawalii</name>
    <dbReference type="NCBI Taxonomy" id="2055835"/>
    <lineage>
        <taxon>Bacteria</taxon>
        <taxon>Bacillati</taxon>
        <taxon>Actinomycetota</taxon>
        <taxon>Actinomycetes</taxon>
        <taxon>Streptosporangiales</taxon>
        <taxon>Nocardiopsidaceae</taxon>
        <taxon>Lipingzhangella</taxon>
    </lineage>
</organism>
<dbReference type="Pfam" id="PF08220">
    <property type="entry name" value="HTH_DeoR"/>
    <property type="match status" value="1"/>
</dbReference>
<dbReference type="SUPFAM" id="SSF46785">
    <property type="entry name" value="Winged helix' DNA-binding domain"/>
    <property type="match status" value="1"/>
</dbReference>
<evidence type="ECO:0000259" key="4">
    <source>
        <dbReference type="PROSITE" id="PS51000"/>
    </source>
</evidence>
<dbReference type="InterPro" id="IPR036388">
    <property type="entry name" value="WH-like_DNA-bd_sf"/>
</dbReference>
<comment type="caution">
    <text evidence="5">The sequence shown here is derived from an EMBL/GenBank/DDBJ whole genome shotgun (WGS) entry which is preliminary data.</text>
</comment>
<sequence length="266" mass="27284">MTEGVRPTFGAERRGRILDLVRAHGSMTLRDIAVQVGTSEVTVRRDVRALEADGLVDRGRGGVALPGRLAREQRRPARGAPREAQAIAELAAGLVNDGDAVALGPGTTSELLAHHLVERVELTVVTNALSVAQALAGATGVTVVMTGGTLHGPTMALTGAEAEQAGTGLRVRRTFLSAGGVNAERGLSTASPALASVERVLAAAAEEVVGLADHAVVGAEATVQTVAAEQLTHLVTDSNSDPELLLAVGEYGTQIHIAVPDSDRGQ</sequence>
<evidence type="ECO:0000313" key="6">
    <source>
        <dbReference type="Proteomes" id="UP001250214"/>
    </source>
</evidence>
<dbReference type="PANTHER" id="PTHR30363">
    <property type="entry name" value="HTH-TYPE TRANSCRIPTIONAL REGULATOR SRLR-RELATED"/>
    <property type="match status" value="1"/>
</dbReference>
<dbReference type="InterPro" id="IPR014036">
    <property type="entry name" value="DeoR-like_C"/>
</dbReference>
<proteinExistence type="predicted"/>
<dbReference type="SMART" id="SM01134">
    <property type="entry name" value="DeoRC"/>
    <property type="match status" value="1"/>
</dbReference>
<dbReference type="InterPro" id="IPR018356">
    <property type="entry name" value="Tscrpt_reg_HTH_DeoR_CS"/>
</dbReference>